<dbReference type="GO" id="GO:0016020">
    <property type="term" value="C:membrane"/>
    <property type="evidence" value="ECO:0007669"/>
    <property type="project" value="UniProtKB-SubCell"/>
</dbReference>
<gene>
    <name evidence="7" type="ORF">CEUTPL_LOCUS9715</name>
</gene>
<evidence type="ECO:0000256" key="5">
    <source>
        <dbReference type="SAM" id="Phobius"/>
    </source>
</evidence>
<evidence type="ECO:0000256" key="3">
    <source>
        <dbReference type="ARBA" id="ARBA00022989"/>
    </source>
</evidence>
<dbReference type="EMBL" id="OU892281">
    <property type="protein sequence ID" value="CAG9769200.1"/>
    <property type="molecule type" value="Genomic_DNA"/>
</dbReference>
<keyword evidence="4 5" id="KW-0472">Membrane</keyword>
<dbReference type="AlphaFoldDB" id="A0A9N9QQ65"/>
<evidence type="ECO:0000256" key="1">
    <source>
        <dbReference type="ARBA" id="ARBA00004141"/>
    </source>
</evidence>
<dbReference type="PANTHER" id="PTHR46346">
    <property type="entry name" value="PHOSPHATIDYLINOSITOL N-ACETYLGLUCOSAMINYLTRANSFERASE SUBUNIT P"/>
    <property type="match status" value="1"/>
</dbReference>
<dbReference type="PANTHER" id="PTHR46346:SF1">
    <property type="entry name" value="PHOSPHATIDYLINOSITOL N-ACETYLGLUCOSAMINYLTRANSFERASE SUBUNIT P"/>
    <property type="match status" value="1"/>
</dbReference>
<keyword evidence="2 5" id="KW-0812">Transmembrane</keyword>
<proteinExistence type="predicted"/>
<dbReference type="Proteomes" id="UP001152799">
    <property type="component" value="Chromosome 5"/>
</dbReference>
<keyword evidence="8" id="KW-1185">Reference proteome</keyword>
<name>A0A9N9QQ65_9CUCU</name>
<organism evidence="7 8">
    <name type="scientific">Ceutorhynchus assimilis</name>
    <name type="common">cabbage seed weevil</name>
    <dbReference type="NCBI Taxonomy" id="467358"/>
    <lineage>
        <taxon>Eukaryota</taxon>
        <taxon>Metazoa</taxon>
        <taxon>Ecdysozoa</taxon>
        <taxon>Arthropoda</taxon>
        <taxon>Hexapoda</taxon>
        <taxon>Insecta</taxon>
        <taxon>Pterygota</taxon>
        <taxon>Neoptera</taxon>
        <taxon>Endopterygota</taxon>
        <taxon>Coleoptera</taxon>
        <taxon>Polyphaga</taxon>
        <taxon>Cucujiformia</taxon>
        <taxon>Curculionidae</taxon>
        <taxon>Ceutorhynchinae</taxon>
        <taxon>Ceutorhynchus</taxon>
    </lineage>
</organism>
<accession>A0A9N9QQ65</accession>
<dbReference type="InterPro" id="IPR013717">
    <property type="entry name" value="PIG-P"/>
</dbReference>
<dbReference type="InterPro" id="IPR052263">
    <property type="entry name" value="GPI_Anchor_Biosynth"/>
</dbReference>
<comment type="subcellular location">
    <subcellularLocation>
        <location evidence="1">Membrane</location>
        <topology evidence="1">Multi-pass membrane protein</topology>
    </subcellularLocation>
</comment>
<keyword evidence="3 5" id="KW-1133">Transmembrane helix</keyword>
<dbReference type="GO" id="GO:0005783">
    <property type="term" value="C:endoplasmic reticulum"/>
    <property type="evidence" value="ECO:0007669"/>
    <property type="project" value="TreeGrafter"/>
</dbReference>
<dbReference type="OrthoDB" id="690928at2759"/>
<evidence type="ECO:0000313" key="8">
    <source>
        <dbReference type="Proteomes" id="UP001152799"/>
    </source>
</evidence>
<evidence type="ECO:0000259" key="6">
    <source>
        <dbReference type="Pfam" id="PF08510"/>
    </source>
</evidence>
<reference evidence="7" key="1">
    <citation type="submission" date="2022-01" db="EMBL/GenBank/DDBJ databases">
        <authorList>
            <person name="King R."/>
        </authorList>
    </citation>
    <scope>NUCLEOTIDE SEQUENCE</scope>
</reference>
<dbReference type="Pfam" id="PF08510">
    <property type="entry name" value="PIG-P"/>
    <property type="match status" value="1"/>
</dbReference>
<feature type="domain" description="PIG-P" evidence="6">
    <location>
        <begin position="12"/>
        <end position="156"/>
    </location>
</feature>
<feature type="transmembrane region" description="Helical" evidence="5">
    <location>
        <begin position="12"/>
        <end position="33"/>
    </location>
</feature>
<protein>
    <recommendedName>
        <fullName evidence="6">PIG-P domain-containing protein</fullName>
    </recommendedName>
</protein>
<evidence type="ECO:0000256" key="4">
    <source>
        <dbReference type="ARBA" id="ARBA00023136"/>
    </source>
</evidence>
<feature type="transmembrane region" description="Helical" evidence="5">
    <location>
        <begin position="53"/>
        <end position="74"/>
    </location>
</feature>
<dbReference type="GO" id="GO:0006506">
    <property type="term" value="P:GPI anchor biosynthetic process"/>
    <property type="evidence" value="ECO:0007669"/>
    <property type="project" value="TreeGrafter"/>
</dbReference>
<sequence>MPEHTPAPTPSRAVYGFVMFLSFNIFFLVYLVWAIVPETYFEQIGIDFLPQRHWAVSIPIYFLTVLAIFAFLIYPSLGLLMTPDIDDLQTITDEVGSRRKKNGMKLHTTPIKGDCVCKDKENCWKEYYELRSEEAIQKKIPVVKDLDIWDVSEHLYL</sequence>
<evidence type="ECO:0000313" key="7">
    <source>
        <dbReference type="EMBL" id="CAG9769200.1"/>
    </source>
</evidence>
<evidence type="ECO:0000256" key="2">
    <source>
        <dbReference type="ARBA" id="ARBA00022692"/>
    </source>
</evidence>